<dbReference type="Proteomes" id="UP000188533">
    <property type="component" value="Unassembled WGS sequence"/>
</dbReference>
<protein>
    <submittedName>
        <fullName evidence="1">Uncharacterized protein</fullName>
    </submittedName>
</protein>
<evidence type="ECO:0000313" key="1">
    <source>
        <dbReference type="EMBL" id="GAW06282.1"/>
    </source>
</evidence>
<accession>A0A1Q3EGF6</accession>
<evidence type="ECO:0000313" key="2">
    <source>
        <dbReference type="Proteomes" id="UP000188533"/>
    </source>
</evidence>
<reference evidence="1 2" key="1">
    <citation type="submission" date="2016-08" db="EMBL/GenBank/DDBJ databases">
        <authorList>
            <consortium name="Lentinula edodes genome sequencing consortium"/>
            <person name="Sakamoto Y."/>
            <person name="Nakade K."/>
            <person name="Sato S."/>
            <person name="Yoshida Y."/>
            <person name="Miyazaki K."/>
            <person name="Natsume S."/>
            <person name="Konno N."/>
        </authorList>
    </citation>
    <scope>NUCLEOTIDE SEQUENCE [LARGE SCALE GENOMIC DNA]</scope>
    <source>
        <strain evidence="1 2">NBRC 111202</strain>
    </source>
</reference>
<proteinExistence type="predicted"/>
<dbReference type="AlphaFoldDB" id="A0A1Q3EGF6"/>
<dbReference type="EMBL" id="BDGU01000315">
    <property type="protein sequence ID" value="GAW06282.1"/>
    <property type="molecule type" value="Genomic_DNA"/>
</dbReference>
<sequence>MMSAIMSSTRRLKSVTSSLAAKARIAHGDVICLLQPFLLLPRRWTRAVARAIWALRSSLRATGAGIANTRFWIFLQVFFQKKYSKRQACSRHRVHFAESVRRAC</sequence>
<reference evidence="1 2" key="2">
    <citation type="submission" date="2017-02" db="EMBL/GenBank/DDBJ databases">
        <title>A genome survey and senescence transcriptome analysis in Lentinula edodes.</title>
        <authorList>
            <person name="Sakamoto Y."/>
            <person name="Nakade K."/>
            <person name="Sato S."/>
            <person name="Yoshida Y."/>
            <person name="Miyazaki K."/>
            <person name="Natsume S."/>
            <person name="Konno N."/>
        </authorList>
    </citation>
    <scope>NUCLEOTIDE SEQUENCE [LARGE SCALE GENOMIC DNA]</scope>
    <source>
        <strain evidence="1 2">NBRC 111202</strain>
    </source>
</reference>
<organism evidence="1 2">
    <name type="scientific">Lentinula edodes</name>
    <name type="common">Shiitake mushroom</name>
    <name type="synonym">Lentinus edodes</name>
    <dbReference type="NCBI Taxonomy" id="5353"/>
    <lineage>
        <taxon>Eukaryota</taxon>
        <taxon>Fungi</taxon>
        <taxon>Dikarya</taxon>
        <taxon>Basidiomycota</taxon>
        <taxon>Agaricomycotina</taxon>
        <taxon>Agaricomycetes</taxon>
        <taxon>Agaricomycetidae</taxon>
        <taxon>Agaricales</taxon>
        <taxon>Marasmiineae</taxon>
        <taxon>Omphalotaceae</taxon>
        <taxon>Lentinula</taxon>
    </lineage>
</organism>
<name>A0A1Q3EGF6_LENED</name>
<comment type="caution">
    <text evidence="1">The sequence shown here is derived from an EMBL/GenBank/DDBJ whole genome shotgun (WGS) entry which is preliminary data.</text>
</comment>
<gene>
    <name evidence="1" type="ORF">LENED_008194</name>
</gene>
<keyword evidence="2" id="KW-1185">Reference proteome</keyword>